<protein>
    <recommendedName>
        <fullName evidence="4">DUF4402 domain-containing protein</fullName>
    </recommendedName>
</protein>
<evidence type="ECO:0000313" key="2">
    <source>
        <dbReference type="EMBL" id="TKC08635.1"/>
    </source>
</evidence>
<dbReference type="EMBL" id="SWBQ01000001">
    <property type="protein sequence ID" value="TKC08635.1"/>
    <property type="molecule type" value="Genomic_DNA"/>
</dbReference>
<evidence type="ECO:0008006" key="4">
    <source>
        <dbReference type="Google" id="ProtNLM"/>
    </source>
</evidence>
<name>A0A4U1CPE0_9SPHI</name>
<keyword evidence="3" id="KW-1185">Reference proteome</keyword>
<evidence type="ECO:0000256" key="1">
    <source>
        <dbReference type="SAM" id="SignalP"/>
    </source>
</evidence>
<dbReference type="OrthoDB" id="767544at2"/>
<keyword evidence="1" id="KW-0732">Signal</keyword>
<reference evidence="2 3" key="1">
    <citation type="submission" date="2019-04" db="EMBL/GenBank/DDBJ databases">
        <title>Pedobacter sp. RP-3-15 sp. nov., isolated from Arctic soil.</title>
        <authorList>
            <person name="Dahal R.H."/>
            <person name="Kim D.-U."/>
        </authorList>
    </citation>
    <scope>NUCLEOTIDE SEQUENCE [LARGE SCALE GENOMIC DNA]</scope>
    <source>
        <strain evidence="2 3">RP-3-15</strain>
    </source>
</reference>
<gene>
    <name evidence="2" type="ORF">FA047_00610</name>
</gene>
<proteinExistence type="predicted"/>
<sequence>MKRIILIAIVLTGFMSVNKSFAQTATLNVTLSDVLSMTVSAPTAVNFDTEAKYTSGVTLPLADHITVISSKGYTVKAISGAITGPSSLTAATVKLTTTIGTSNAGNVGGTFTYASNLALPAVGGTAATVISSTQTSWNLLVSANKFNVTYKIGEGGVYAGKTIGANVVPVIYTVTQP</sequence>
<dbReference type="RefSeq" id="WP_136834056.1">
    <property type="nucleotide sequence ID" value="NZ_SWBQ01000001.1"/>
</dbReference>
<dbReference type="Proteomes" id="UP000307244">
    <property type="component" value="Unassembled WGS sequence"/>
</dbReference>
<feature type="chain" id="PRO_5020611952" description="DUF4402 domain-containing protein" evidence="1">
    <location>
        <begin position="23"/>
        <end position="177"/>
    </location>
</feature>
<comment type="caution">
    <text evidence="2">The sequence shown here is derived from an EMBL/GenBank/DDBJ whole genome shotgun (WGS) entry which is preliminary data.</text>
</comment>
<feature type="signal peptide" evidence="1">
    <location>
        <begin position="1"/>
        <end position="22"/>
    </location>
</feature>
<evidence type="ECO:0000313" key="3">
    <source>
        <dbReference type="Proteomes" id="UP000307244"/>
    </source>
</evidence>
<organism evidence="2 3">
    <name type="scientific">Pedobacter frigoris</name>
    <dbReference type="NCBI Taxonomy" id="2571272"/>
    <lineage>
        <taxon>Bacteria</taxon>
        <taxon>Pseudomonadati</taxon>
        <taxon>Bacteroidota</taxon>
        <taxon>Sphingobacteriia</taxon>
        <taxon>Sphingobacteriales</taxon>
        <taxon>Sphingobacteriaceae</taxon>
        <taxon>Pedobacter</taxon>
    </lineage>
</organism>
<accession>A0A4U1CPE0</accession>
<dbReference type="AlphaFoldDB" id="A0A4U1CPE0"/>